<dbReference type="PANTHER" id="PTHR30511">
    <property type="entry name" value="ALANINE RACEMASE"/>
    <property type="match status" value="1"/>
</dbReference>
<dbReference type="GO" id="GO:0016813">
    <property type="term" value="F:hydrolase activity, acting on carbon-nitrogen (but not peptide) bonds, in linear amidines"/>
    <property type="evidence" value="ECO:0007669"/>
    <property type="project" value="UniProtKB-ARBA"/>
</dbReference>
<organism evidence="6 7">
    <name type="scientific">Rhodococcus qingshengii</name>
    <dbReference type="NCBI Taxonomy" id="334542"/>
    <lineage>
        <taxon>Bacteria</taxon>
        <taxon>Bacillati</taxon>
        <taxon>Actinomycetota</taxon>
        <taxon>Actinomycetes</taxon>
        <taxon>Mycobacteriales</taxon>
        <taxon>Nocardiaceae</taxon>
        <taxon>Rhodococcus</taxon>
        <taxon>Rhodococcus erythropolis group</taxon>
    </lineage>
</organism>
<dbReference type="SUPFAM" id="SSF51419">
    <property type="entry name" value="PLP-binding barrel"/>
    <property type="match status" value="1"/>
</dbReference>
<dbReference type="InterPro" id="IPR029066">
    <property type="entry name" value="PLP-binding_barrel"/>
</dbReference>
<feature type="domain" description="Alanine racemase N-terminal" evidence="5">
    <location>
        <begin position="8"/>
        <end position="225"/>
    </location>
</feature>
<dbReference type="EMBL" id="NOVD01000029">
    <property type="protein sequence ID" value="PCK24467.1"/>
    <property type="molecule type" value="Genomic_DNA"/>
</dbReference>
<dbReference type="InterPro" id="IPR000821">
    <property type="entry name" value="Ala_racemase"/>
</dbReference>
<name>A0A2A5J5F3_RHOSG</name>
<dbReference type="InterPro" id="IPR006035">
    <property type="entry name" value="Ureohydrolase"/>
</dbReference>
<dbReference type="GO" id="GO:0005829">
    <property type="term" value="C:cytosol"/>
    <property type="evidence" value="ECO:0007669"/>
    <property type="project" value="TreeGrafter"/>
</dbReference>
<evidence type="ECO:0000313" key="7">
    <source>
        <dbReference type="Proteomes" id="UP000230886"/>
    </source>
</evidence>
<dbReference type="CDD" id="cd06815">
    <property type="entry name" value="PLPDE_III_AR_like_1"/>
    <property type="match status" value="1"/>
</dbReference>
<proteinExistence type="inferred from homology"/>
<evidence type="ECO:0000256" key="4">
    <source>
        <dbReference type="PROSITE-ProRule" id="PRU00742"/>
    </source>
</evidence>
<evidence type="ECO:0000259" key="5">
    <source>
        <dbReference type="Pfam" id="PF01168"/>
    </source>
</evidence>
<keyword evidence="3" id="KW-0413">Isomerase</keyword>
<accession>A0A2A5J5F3</accession>
<dbReference type="RefSeq" id="WP_099698349.1">
    <property type="nucleotide sequence ID" value="NZ_NOVD01000029.1"/>
</dbReference>
<dbReference type="PROSITE" id="PS51409">
    <property type="entry name" value="ARGINASE_2"/>
    <property type="match status" value="1"/>
</dbReference>
<dbReference type="Proteomes" id="UP000230886">
    <property type="component" value="Unassembled WGS sequence"/>
</dbReference>
<dbReference type="Gene3D" id="3.20.20.10">
    <property type="entry name" value="Alanine racemase"/>
    <property type="match status" value="1"/>
</dbReference>
<comment type="similarity">
    <text evidence="4">Belongs to the arginase family.</text>
</comment>
<dbReference type="GO" id="GO:0030170">
    <property type="term" value="F:pyridoxal phosphate binding"/>
    <property type="evidence" value="ECO:0007669"/>
    <property type="project" value="TreeGrafter"/>
</dbReference>
<dbReference type="PRINTS" id="PR00116">
    <property type="entry name" value="ARGINASE"/>
</dbReference>
<reference evidence="6 7" key="1">
    <citation type="submission" date="2017-07" db="EMBL/GenBank/DDBJ databases">
        <title>Draft sequence of Rhodococcus enclensis 23b-28.</title>
        <authorList>
            <person name="Besaury L."/>
            <person name="Sancelme M."/>
            <person name="Amato P."/>
            <person name="Lallement A."/>
            <person name="Delort A.-M."/>
        </authorList>
    </citation>
    <scope>NUCLEOTIDE SEQUENCE [LARGE SCALE GENOMIC DNA]</scope>
    <source>
        <strain evidence="6 7">23b-28</strain>
    </source>
</reference>
<dbReference type="AlphaFoldDB" id="A0A2A5J5F3"/>
<dbReference type="Gene3D" id="3.40.800.10">
    <property type="entry name" value="Ureohydrolase domain"/>
    <property type="match status" value="1"/>
</dbReference>
<comment type="cofactor">
    <cofactor evidence="1">
        <name>pyridoxal 5'-phosphate</name>
        <dbReference type="ChEBI" id="CHEBI:597326"/>
    </cofactor>
</comment>
<dbReference type="GO" id="GO:0008784">
    <property type="term" value="F:alanine racemase activity"/>
    <property type="evidence" value="ECO:0007669"/>
    <property type="project" value="TreeGrafter"/>
</dbReference>
<keyword evidence="2" id="KW-0663">Pyridoxal phosphate</keyword>
<evidence type="ECO:0000256" key="2">
    <source>
        <dbReference type="ARBA" id="ARBA00022898"/>
    </source>
</evidence>
<evidence type="ECO:0000256" key="3">
    <source>
        <dbReference type="ARBA" id="ARBA00023235"/>
    </source>
</evidence>
<dbReference type="PANTHER" id="PTHR30511:SF3">
    <property type="entry name" value="LYSINE RACEMASE"/>
    <property type="match status" value="1"/>
</dbReference>
<evidence type="ECO:0000313" key="6">
    <source>
        <dbReference type="EMBL" id="PCK24467.1"/>
    </source>
</evidence>
<dbReference type="InterPro" id="IPR001608">
    <property type="entry name" value="Ala_racemase_N"/>
</dbReference>
<sequence>MTGPTITVDLRRIEQNARVLVEASNAKGIAVAGVSKSTCGSPKVARAMVRGGVAQIADSRLDNLARIRRDGITVPLMLIRAPSLNEIDDTIRYADISLNSELTTIAALGRAAQTRGVVHDIVLMIDLGDLREGILPAEALDVVAEILPIEGIRLIGIGANLACVGGIQPTVDNLSNLVYLADEITKRFSIELPIVSGGNTFSLPLLETGTMPDGINHLRLGASIVLAESPTPPGLYELLNNDAFTLTADIIEAKVKPSRPYGVSGEDAFGRRPVFDNEDRPSRRLILSIGREDISPEGLTPIDPRLKVISASSDHLLVDAGETGDEYRLGGTVDFTIDYGALLMAMTSPYVEKRYVLGTEPIDANATVELIDLETTGLASHLLDHGLREDMSGIGFSCIQAENAAADLTTLPLWLTTEAWQNTRIPIATEPGTDLGAIIFASHGDIEQLLSSAADLHGPSLENTVLVGVKNATVDHKRALDEYGVLLVTIDEIDRHGMAALMPRVLAAAGQGVNGVHVHFDMDIIDGRVLGVDDTTHLGGLTFREAHLAAEFISETGLTRSISIGSVAAADSDPLGRQATFVDGLVASLLGRKVVKA</sequence>
<dbReference type="InterPro" id="IPR023696">
    <property type="entry name" value="Ureohydrolase_dom_sf"/>
</dbReference>
<dbReference type="Pfam" id="PF00491">
    <property type="entry name" value="Arginase"/>
    <property type="match status" value="1"/>
</dbReference>
<protein>
    <submittedName>
        <fullName evidence="6">Alanine racemase</fullName>
    </submittedName>
</protein>
<dbReference type="SUPFAM" id="SSF52768">
    <property type="entry name" value="Arginase/deacetylase"/>
    <property type="match status" value="1"/>
</dbReference>
<dbReference type="GO" id="GO:0046872">
    <property type="term" value="F:metal ion binding"/>
    <property type="evidence" value="ECO:0007669"/>
    <property type="project" value="InterPro"/>
</dbReference>
<dbReference type="Pfam" id="PF01168">
    <property type="entry name" value="Ala_racemase_N"/>
    <property type="match status" value="1"/>
</dbReference>
<gene>
    <name evidence="6" type="ORF">CHR55_25570</name>
</gene>
<evidence type="ECO:0000256" key="1">
    <source>
        <dbReference type="ARBA" id="ARBA00001933"/>
    </source>
</evidence>
<comment type="caution">
    <text evidence="6">The sequence shown here is derived from an EMBL/GenBank/DDBJ whole genome shotgun (WGS) entry which is preliminary data.</text>
</comment>